<proteinExistence type="predicted"/>
<gene>
    <name evidence="2" type="ORF">XsacCFBP4641_11990</name>
</gene>
<organism evidence="2 3">
    <name type="scientific">Xanthomonas sacchari</name>
    <dbReference type="NCBI Taxonomy" id="56458"/>
    <lineage>
        <taxon>Bacteria</taxon>
        <taxon>Pseudomonadati</taxon>
        <taxon>Pseudomonadota</taxon>
        <taxon>Gammaproteobacteria</taxon>
        <taxon>Lysobacterales</taxon>
        <taxon>Lysobacteraceae</taxon>
        <taxon>Xanthomonas</taxon>
    </lineage>
</organism>
<feature type="chain" id="PRO_5015127532" evidence="1">
    <location>
        <begin position="26"/>
        <end position="104"/>
    </location>
</feature>
<reference evidence="2 3" key="1">
    <citation type="submission" date="2016-08" db="EMBL/GenBank/DDBJ databases">
        <authorList>
            <person name="Seilhamer J.J."/>
        </authorList>
    </citation>
    <scope>NUCLEOTIDE SEQUENCE [LARGE SCALE GENOMIC DNA]</scope>
    <source>
        <strain evidence="2 3">CFBP4641</strain>
    </source>
</reference>
<evidence type="ECO:0000256" key="1">
    <source>
        <dbReference type="SAM" id="SignalP"/>
    </source>
</evidence>
<dbReference type="OrthoDB" id="8001925at2"/>
<accession>A0A2P5Z2X2</accession>
<dbReference type="AlphaFoldDB" id="A0A2P5Z2X2"/>
<keyword evidence="1" id="KW-0732">Signal</keyword>
<name>A0A2P5Z2X2_9XANT</name>
<comment type="caution">
    <text evidence="2">The sequence shown here is derived from an EMBL/GenBank/DDBJ whole genome shotgun (WGS) entry which is preliminary data.</text>
</comment>
<evidence type="ECO:0000313" key="3">
    <source>
        <dbReference type="Proteomes" id="UP000247346"/>
    </source>
</evidence>
<dbReference type="Proteomes" id="UP000247346">
    <property type="component" value="Unassembled WGS sequence"/>
</dbReference>
<dbReference type="GeneID" id="93880086"/>
<dbReference type="STRING" id="56458.SB85_00140"/>
<evidence type="ECO:0000313" key="2">
    <source>
        <dbReference type="EMBL" id="PPU82037.1"/>
    </source>
</evidence>
<sequence length="104" mass="10810">MTRSARFAATCLLLSFTAAPLLATAAPKPPTAQQTLMAKCSAQNKGKKGDEYKSAQKACLSGGAAPAAGNASQQRMKDCNAQAATQKLQGDARKTFMSGCLKKQ</sequence>
<dbReference type="InterPro" id="IPR011690">
    <property type="entry name" value="P_starv_induced_PsiF"/>
</dbReference>
<dbReference type="RefSeq" id="WP_010344350.1">
    <property type="nucleotide sequence ID" value="NZ_CP132343.1"/>
</dbReference>
<feature type="signal peptide" evidence="1">
    <location>
        <begin position="1"/>
        <end position="25"/>
    </location>
</feature>
<protein>
    <submittedName>
        <fullName evidence="2">Starvation-inducible protein</fullName>
    </submittedName>
</protein>
<dbReference type="EMBL" id="MDEK01000010">
    <property type="protein sequence ID" value="PPU82037.1"/>
    <property type="molecule type" value="Genomic_DNA"/>
</dbReference>
<dbReference type="Pfam" id="PF07769">
    <property type="entry name" value="PsiF_repeat"/>
    <property type="match status" value="2"/>
</dbReference>